<dbReference type="InterPro" id="IPR016032">
    <property type="entry name" value="Sig_transdc_resp-reg_C-effctor"/>
</dbReference>
<evidence type="ECO:0000256" key="4">
    <source>
        <dbReference type="ARBA" id="ARBA00023163"/>
    </source>
</evidence>
<dbReference type="PANTHER" id="PTHR43214:SF24">
    <property type="entry name" value="TRANSCRIPTIONAL REGULATORY PROTEIN NARL-RELATED"/>
    <property type="match status" value="1"/>
</dbReference>
<accession>A0A9W6QYP7</accession>
<dbReference type="EMBL" id="BSTI01000006">
    <property type="protein sequence ID" value="GLY66439.1"/>
    <property type="molecule type" value="Genomic_DNA"/>
</dbReference>
<dbReference type="InterPro" id="IPR039420">
    <property type="entry name" value="WalR-like"/>
</dbReference>
<dbReference type="SUPFAM" id="SSF46894">
    <property type="entry name" value="C-terminal effector domain of the bipartite response regulators"/>
    <property type="match status" value="1"/>
</dbReference>
<dbReference type="InterPro" id="IPR000792">
    <property type="entry name" value="Tscrpt_reg_LuxR_C"/>
</dbReference>
<dbReference type="GO" id="GO:0000160">
    <property type="term" value="P:phosphorelay signal transduction system"/>
    <property type="evidence" value="ECO:0007669"/>
    <property type="project" value="InterPro"/>
</dbReference>
<dbReference type="RefSeq" id="WP_281174150.1">
    <property type="nucleotide sequence ID" value="NZ_BSTI01000006.1"/>
</dbReference>
<feature type="domain" description="HTH luxR-type" evidence="6">
    <location>
        <begin position="160"/>
        <end position="225"/>
    </location>
</feature>
<evidence type="ECO:0000256" key="2">
    <source>
        <dbReference type="ARBA" id="ARBA00023015"/>
    </source>
</evidence>
<keyword evidence="1 5" id="KW-0597">Phosphoprotein</keyword>
<evidence type="ECO:0000256" key="5">
    <source>
        <dbReference type="PROSITE-ProRule" id="PRU00169"/>
    </source>
</evidence>
<name>A0A9W6QYP7_9PSEU</name>
<dbReference type="PROSITE" id="PS50110">
    <property type="entry name" value="RESPONSE_REGULATORY"/>
    <property type="match status" value="1"/>
</dbReference>
<dbReference type="SUPFAM" id="SSF52172">
    <property type="entry name" value="CheY-like"/>
    <property type="match status" value="1"/>
</dbReference>
<evidence type="ECO:0000313" key="9">
    <source>
        <dbReference type="Proteomes" id="UP001165136"/>
    </source>
</evidence>
<dbReference type="CDD" id="cd06170">
    <property type="entry name" value="LuxR_C_like"/>
    <property type="match status" value="1"/>
</dbReference>
<dbReference type="InterPro" id="IPR058245">
    <property type="entry name" value="NreC/VraR/RcsB-like_REC"/>
</dbReference>
<dbReference type="AlphaFoldDB" id="A0A9W6QYP7"/>
<comment type="caution">
    <text evidence="8">The sequence shown here is derived from an EMBL/GenBank/DDBJ whole genome shotgun (WGS) entry which is preliminary data.</text>
</comment>
<dbReference type="CDD" id="cd17535">
    <property type="entry name" value="REC_NarL-like"/>
    <property type="match status" value="1"/>
</dbReference>
<dbReference type="PRINTS" id="PR00038">
    <property type="entry name" value="HTHLUXR"/>
</dbReference>
<dbReference type="Gene3D" id="3.40.50.2300">
    <property type="match status" value="1"/>
</dbReference>
<dbReference type="PROSITE" id="PS50043">
    <property type="entry name" value="HTH_LUXR_2"/>
    <property type="match status" value="1"/>
</dbReference>
<reference evidence="8" key="1">
    <citation type="submission" date="2023-03" db="EMBL/GenBank/DDBJ databases">
        <title>Amycolatopsis taiwanensis NBRC 103393.</title>
        <authorList>
            <person name="Ichikawa N."/>
            <person name="Sato H."/>
            <person name="Tonouchi N."/>
        </authorList>
    </citation>
    <scope>NUCLEOTIDE SEQUENCE</scope>
    <source>
        <strain evidence="8">NBRC 103393</strain>
    </source>
</reference>
<dbReference type="SMART" id="SM00448">
    <property type="entry name" value="REC"/>
    <property type="match status" value="1"/>
</dbReference>
<keyword evidence="3 8" id="KW-0238">DNA-binding</keyword>
<feature type="domain" description="Response regulatory" evidence="7">
    <location>
        <begin position="14"/>
        <end position="132"/>
    </location>
</feature>
<evidence type="ECO:0000313" key="8">
    <source>
        <dbReference type="EMBL" id="GLY66439.1"/>
    </source>
</evidence>
<dbReference type="Pfam" id="PF00072">
    <property type="entry name" value="Response_reg"/>
    <property type="match status" value="1"/>
</dbReference>
<protein>
    <submittedName>
        <fullName evidence="8">DNA-binding response regulator</fullName>
    </submittedName>
</protein>
<evidence type="ECO:0000259" key="7">
    <source>
        <dbReference type="PROSITE" id="PS50110"/>
    </source>
</evidence>
<keyword evidence="9" id="KW-1185">Reference proteome</keyword>
<dbReference type="InterPro" id="IPR011006">
    <property type="entry name" value="CheY-like_superfamily"/>
</dbReference>
<keyword evidence="4" id="KW-0804">Transcription</keyword>
<evidence type="ECO:0000256" key="1">
    <source>
        <dbReference type="ARBA" id="ARBA00022553"/>
    </source>
</evidence>
<evidence type="ECO:0000259" key="6">
    <source>
        <dbReference type="PROSITE" id="PS50043"/>
    </source>
</evidence>
<proteinExistence type="predicted"/>
<gene>
    <name evidence="8" type="ORF">Atai01_30580</name>
</gene>
<dbReference type="Proteomes" id="UP001165136">
    <property type="component" value="Unassembled WGS sequence"/>
</dbReference>
<dbReference type="GO" id="GO:0006355">
    <property type="term" value="P:regulation of DNA-templated transcription"/>
    <property type="evidence" value="ECO:0007669"/>
    <property type="project" value="InterPro"/>
</dbReference>
<dbReference type="SMART" id="SM00421">
    <property type="entry name" value="HTH_LUXR"/>
    <property type="match status" value="1"/>
</dbReference>
<dbReference type="Pfam" id="PF00196">
    <property type="entry name" value="GerE"/>
    <property type="match status" value="1"/>
</dbReference>
<keyword evidence="2" id="KW-0805">Transcription regulation</keyword>
<evidence type="ECO:0000256" key="3">
    <source>
        <dbReference type="ARBA" id="ARBA00023125"/>
    </source>
</evidence>
<organism evidence="8 9">
    <name type="scientific">Amycolatopsis taiwanensis</name>
    <dbReference type="NCBI Taxonomy" id="342230"/>
    <lineage>
        <taxon>Bacteria</taxon>
        <taxon>Bacillati</taxon>
        <taxon>Actinomycetota</taxon>
        <taxon>Actinomycetes</taxon>
        <taxon>Pseudonocardiales</taxon>
        <taxon>Pseudonocardiaceae</taxon>
        <taxon>Amycolatopsis</taxon>
    </lineage>
</organism>
<dbReference type="PANTHER" id="PTHR43214">
    <property type="entry name" value="TWO-COMPONENT RESPONSE REGULATOR"/>
    <property type="match status" value="1"/>
</dbReference>
<dbReference type="InterPro" id="IPR001789">
    <property type="entry name" value="Sig_transdc_resp-reg_receiver"/>
</dbReference>
<sequence length="234" mass="24789">MTAQRPSDAPAPIRVVLADDQALMRAGVRVLLETQPDIAVVGEAGDGEAALALLTRLKPDVVLMDIRMPQLDGLAATRRITADPALAGIHVVMLTTFDLDEYVFEAMRLGAAGFLVKNSEPDELVRGVRAAAAGNALLAPEITRRLIAEFARRAKPAPTAAAGLATLTEREREVLVLVGLGLSNDEIAARLVVSPSTAKTHVSHIMVKLAVRDRVGLVVLAYETGLVRPGWVAG</sequence>
<dbReference type="GO" id="GO:0003677">
    <property type="term" value="F:DNA binding"/>
    <property type="evidence" value="ECO:0007669"/>
    <property type="project" value="UniProtKB-KW"/>
</dbReference>
<feature type="modified residue" description="4-aspartylphosphate" evidence="5">
    <location>
        <position position="65"/>
    </location>
</feature>